<dbReference type="AlphaFoldDB" id="E6U1C6"/>
<dbReference type="PANTHER" id="PTHR22916">
    <property type="entry name" value="GLYCOSYLTRANSFERASE"/>
    <property type="match status" value="1"/>
</dbReference>
<accession>E6U1C6</accession>
<evidence type="ECO:0000256" key="1">
    <source>
        <dbReference type="ARBA" id="ARBA00006739"/>
    </source>
</evidence>
<keyword evidence="3" id="KW-0808">Transferase</keyword>
<evidence type="ECO:0000313" key="3">
    <source>
        <dbReference type="EMBL" id="ADU29173.1"/>
    </source>
</evidence>
<organism evidence="3 4">
    <name type="scientific">Evansella cellulosilytica (strain ATCC 21833 / DSM 2522 / FERM P-1141 / JCM 9156 / N-4)</name>
    <name type="common">Bacillus cellulosilyticus</name>
    <dbReference type="NCBI Taxonomy" id="649639"/>
    <lineage>
        <taxon>Bacteria</taxon>
        <taxon>Bacillati</taxon>
        <taxon>Bacillota</taxon>
        <taxon>Bacilli</taxon>
        <taxon>Bacillales</taxon>
        <taxon>Bacillaceae</taxon>
        <taxon>Evansella</taxon>
    </lineage>
</organism>
<proteinExistence type="inferred from homology"/>
<gene>
    <name evidence="3" type="ordered locus">Bcell_0897</name>
</gene>
<dbReference type="Gene3D" id="3.90.550.10">
    <property type="entry name" value="Spore Coat Polysaccharide Biosynthesis Protein SpsA, Chain A"/>
    <property type="match status" value="1"/>
</dbReference>
<keyword evidence="4" id="KW-1185">Reference proteome</keyword>
<dbReference type="SUPFAM" id="SSF53448">
    <property type="entry name" value="Nucleotide-diphospho-sugar transferases"/>
    <property type="match status" value="1"/>
</dbReference>
<dbReference type="STRING" id="649639.Bcell_0897"/>
<dbReference type="InterPro" id="IPR029044">
    <property type="entry name" value="Nucleotide-diphossugar_trans"/>
</dbReference>
<comment type="similarity">
    <text evidence="1">Belongs to the glycosyltransferase 2 family.</text>
</comment>
<dbReference type="OrthoDB" id="396512at2"/>
<dbReference type="eggNOG" id="COG1216">
    <property type="taxonomic scope" value="Bacteria"/>
</dbReference>
<dbReference type="PANTHER" id="PTHR22916:SF3">
    <property type="entry name" value="UDP-GLCNAC:BETAGAL BETA-1,3-N-ACETYLGLUCOSAMINYLTRANSFERASE-LIKE PROTEIN 1"/>
    <property type="match status" value="1"/>
</dbReference>
<evidence type="ECO:0000313" key="4">
    <source>
        <dbReference type="Proteomes" id="UP000001401"/>
    </source>
</evidence>
<dbReference type="RefSeq" id="WP_013487514.1">
    <property type="nucleotide sequence ID" value="NC_014829.1"/>
</dbReference>
<evidence type="ECO:0000259" key="2">
    <source>
        <dbReference type="Pfam" id="PF00535"/>
    </source>
</evidence>
<dbReference type="KEGG" id="bco:Bcell_0897"/>
<dbReference type="GO" id="GO:0016758">
    <property type="term" value="F:hexosyltransferase activity"/>
    <property type="evidence" value="ECO:0007669"/>
    <property type="project" value="UniProtKB-ARBA"/>
</dbReference>
<dbReference type="Pfam" id="PF00535">
    <property type="entry name" value="Glycos_transf_2"/>
    <property type="match status" value="1"/>
</dbReference>
<sequence>MDKKPTISVIIPTYNRLFSLGELLEALSRQTFSDFEVIIVNDAGVSISVLKHLYDELNITIINLPENKNHVYARNVGIEKALGTYIMLIDDDDIILPSHMEKMLSQMQDYDLVYSDVEIINYEVKGNVRYVKSRRLFAYQYDLKAMRTFSTFVPSGCLYKKAIHQTTGNFDLEVKNYWDWDFFLRVANTYRIQRSPYASVLYEFSDTGNNASKNLQAMRTYLNRLSEKHALGELPTKNFFLLLEELEMKKREAASHLLWDGQPIVSRLIEKNIN</sequence>
<reference evidence="3" key="1">
    <citation type="submission" date="2010-12" db="EMBL/GenBank/DDBJ databases">
        <title>Complete sequence of Bacillus cellulosilyticus DSM 2522.</title>
        <authorList>
            <consortium name="US DOE Joint Genome Institute"/>
            <person name="Lucas S."/>
            <person name="Copeland A."/>
            <person name="Lapidus A."/>
            <person name="Cheng J.-F."/>
            <person name="Bruce D."/>
            <person name="Goodwin L."/>
            <person name="Pitluck S."/>
            <person name="Chertkov O."/>
            <person name="Detter J.C."/>
            <person name="Han C."/>
            <person name="Tapia R."/>
            <person name="Land M."/>
            <person name="Hauser L."/>
            <person name="Jeffries C."/>
            <person name="Kyrpides N."/>
            <person name="Ivanova N."/>
            <person name="Mikhailova N."/>
            <person name="Brumm P."/>
            <person name="Mead D."/>
            <person name="Woyke T."/>
        </authorList>
    </citation>
    <scope>NUCLEOTIDE SEQUENCE [LARGE SCALE GENOMIC DNA]</scope>
    <source>
        <strain evidence="3">DSM 2522</strain>
    </source>
</reference>
<protein>
    <submittedName>
        <fullName evidence="3">Glycosyl transferase family 2</fullName>
    </submittedName>
</protein>
<name>E6U1C6_EVAC2</name>
<feature type="domain" description="Glycosyltransferase 2-like" evidence="2">
    <location>
        <begin position="8"/>
        <end position="165"/>
    </location>
</feature>
<dbReference type="Proteomes" id="UP000001401">
    <property type="component" value="Chromosome"/>
</dbReference>
<dbReference type="HOGENOM" id="CLU_075247_0_0_9"/>
<dbReference type="EMBL" id="CP002394">
    <property type="protein sequence ID" value="ADU29173.1"/>
    <property type="molecule type" value="Genomic_DNA"/>
</dbReference>
<dbReference type="InterPro" id="IPR001173">
    <property type="entry name" value="Glyco_trans_2-like"/>
</dbReference>
<dbReference type="CDD" id="cd00761">
    <property type="entry name" value="Glyco_tranf_GTA_type"/>
    <property type="match status" value="1"/>
</dbReference>